<feature type="domain" description="TF-B3" evidence="5">
    <location>
        <begin position="306"/>
        <end position="413"/>
    </location>
</feature>
<evidence type="ECO:0000313" key="6">
    <source>
        <dbReference type="EMBL" id="CAK9862329.1"/>
    </source>
</evidence>
<evidence type="ECO:0000256" key="4">
    <source>
        <dbReference type="ARBA" id="ARBA00023242"/>
    </source>
</evidence>
<evidence type="ECO:0000313" key="7">
    <source>
        <dbReference type="Proteomes" id="UP001497522"/>
    </source>
</evidence>
<dbReference type="InterPro" id="IPR044837">
    <property type="entry name" value="REM16-like"/>
</dbReference>
<keyword evidence="2" id="KW-0238">DNA-binding</keyword>
<dbReference type="EMBL" id="OZ023713">
    <property type="protein sequence ID" value="CAK9862329.1"/>
    <property type="molecule type" value="Genomic_DNA"/>
</dbReference>
<proteinExistence type="predicted"/>
<keyword evidence="4" id="KW-0539">Nucleus</keyword>
<organism evidence="6 7">
    <name type="scientific">Sphagnum jensenii</name>
    <dbReference type="NCBI Taxonomy" id="128206"/>
    <lineage>
        <taxon>Eukaryota</taxon>
        <taxon>Viridiplantae</taxon>
        <taxon>Streptophyta</taxon>
        <taxon>Embryophyta</taxon>
        <taxon>Bryophyta</taxon>
        <taxon>Sphagnophytina</taxon>
        <taxon>Sphagnopsida</taxon>
        <taxon>Sphagnales</taxon>
        <taxon>Sphagnaceae</taxon>
        <taxon>Sphagnum</taxon>
    </lineage>
</organism>
<gene>
    <name evidence="6" type="ORF">CSSPJE1EN2_LOCUS5324</name>
</gene>
<dbReference type="SUPFAM" id="SSF101936">
    <property type="entry name" value="DNA-binding pseudobarrel domain"/>
    <property type="match status" value="2"/>
</dbReference>
<evidence type="ECO:0000256" key="3">
    <source>
        <dbReference type="ARBA" id="ARBA00023163"/>
    </source>
</evidence>
<dbReference type="SMART" id="SM01019">
    <property type="entry name" value="B3"/>
    <property type="match status" value="2"/>
</dbReference>
<feature type="domain" description="TF-B3" evidence="5">
    <location>
        <begin position="30"/>
        <end position="140"/>
    </location>
</feature>
<dbReference type="PANTHER" id="PTHR31391:SF106">
    <property type="entry name" value="B3 DOMAIN-CONTAINING PROTEIN OS01G0723500"/>
    <property type="match status" value="1"/>
</dbReference>
<evidence type="ECO:0000259" key="5">
    <source>
        <dbReference type="PROSITE" id="PS50863"/>
    </source>
</evidence>
<accession>A0ABP1AIG2</accession>
<name>A0ABP1AIG2_9BRYO</name>
<dbReference type="InterPro" id="IPR015300">
    <property type="entry name" value="DNA-bd_pseudobarrel_sf"/>
</dbReference>
<keyword evidence="7" id="KW-1185">Reference proteome</keyword>
<sequence length="636" mass="71763">MGVRSCSDDEKFTPLEAAVKQASDDEVVFFVTQLGKCAVGSPYQLYIPKYFVEYCARRNWELKQNQKLLLEGYEIGFWWKVIVLVNRSSPSRGQDSEILSARIGKGWRDFAKGNAVEIGDKVLFTLVHTNRFVVKFFHADGRRKKKKKQQGLTCLALGAVAKLSDKKSATMSRKQQFDMMMKDRKLSAAATIQDQMRMMMMPRKMTMPRRKFVEILDRSSDEEEEVEEEELGVPWVRRAVANARDQQQHTVVDKKINPERLGDRQLIHAHEVKYMSKRPRDVTKEERIKAIVAARACAKDLHNVSLTLVLRSSEVYHDFHLEMPAQFIREIKLQLPSSSSRRSWVALLDRDNKSWEVLTRQVIEQSGQQQNYCLLLSPKGWARFALDHVLEEGDACVFELVSNSLELPVFRVHIFHVLPMAVADSANIHSSVNPDQTSDCKILNMGMGANQSHDHELGNKGECNCHCPETAAAGIELPSTINTCSSLVQNHPKPEPALMEGGCCSKFNDGSTTTTTTTTTTTSGRWRTTTVDYTLGSVMQHNQSPTAAAAPAPGSRSCCDQQANDLAAYAHCRTQAHGDDEQHPYMQSKLFAANDHEQDHYEAQAASQRRETVASILQKPSTWRNPHYDTLLETFG</sequence>
<dbReference type="Proteomes" id="UP001497522">
    <property type="component" value="Chromosome 12"/>
</dbReference>
<dbReference type="PANTHER" id="PTHR31391">
    <property type="entry name" value="B3 DOMAIN-CONTAINING PROTEIN OS11G0197600-RELATED"/>
    <property type="match status" value="1"/>
</dbReference>
<dbReference type="Gene3D" id="2.40.330.10">
    <property type="entry name" value="DNA-binding pseudobarrel domain"/>
    <property type="match status" value="2"/>
</dbReference>
<protein>
    <recommendedName>
        <fullName evidence="5">TF-B3 domain-containing protein</fullName>
    </recommendedName>
</protein>
<dbReference type="InterPro" id="IPR003340">
    <property type="entry name" value="B3_DNA-bd"/>
</dbReference>
<dbReference type="Pfam" id="PF02362">
    <property type="entry name" value="B3"/>
    <property type="match status" value="2"/>
</dbReference>
<reference evidence="6" key="1">
    <citation type="submission" date="2024-03" db="EMBL/GenBank/DDBJ databases">
        <authorList>
            <consortium name="ELIXIR-Norway"/>
            <consortium name="Elixir Norway"/>
        </authorList>
    </citation>
    <scope>NUCLEOTIDE SEQUENCE</scope>
</reference>
<keyword evidence="1" id="KW-0805">Transcription regulation</keyword>
<evidence type="ECO:0000256" key="2">
    <source>
        <dbReference type="ARBA" id="ARBA00023125"/>
    </source>
</evidence>
<dbReference type="PROSITE" id="PS50863">
    <property type="entry name" value="B3"/>
    <property type="match status" value="2"/>
</dbReference>
<dbReference type="CDD" id="cd10017">
    <property type="entry name" value="B3_DNA"/>
    <property type="match status" value="2"/>
</dbReference>
<keyword evidence="3" id="KW-0804">Transcription</keyword>
<evidence type="ECO:0000256" key="1">
    <source>
        <dbReference type="ARBA" id="ARBA00023015"/>
    </source>
</evidence>